<dbReference type="GO" id="GO:0016020">
    <property type="term" value="C:membrane"/>
    <property type="evidence" value="ECO:0007669"/>
    <property type="project" value="UniProtKB-SubCell"/>
</dbReference>
<keyword evidence="4 5" id="KW-0472">Membrane</keyword>
<evidence type="ECO:0000256" key="1">
    <source>
        <dbReference type="ARBA" id="ARBA00004141"/>
    </source>
</evidence>
<feature type="transmembrane region" description="Helical" evidence="5">
    <location>
        <begin position="322"/>
        <end position="341"/>
    </location>
</feature>
<evidence type="ECO:0000256" key="3">
    <source>
        <dbReference type="ARBA" id="ARBA00022989"/>
    </source>
</evidence>
<dbReference type="EMBL" id="JARKHS020024439">
    <property type="protein sequence ID" value="KAK8768141.1"/>
    <property type="molecule type" value="Genomic_DNA"/>
</dbReference>
<dbReference type="AlphaFoldDB" id="A0AAQ4E0A1"/>
<dbReference type="InterPro" id="IPR005828">
    <property type="entry name" value="MFS_sugar_transport-like"/>
</dbReference>
<reference evidence="6 7" key="1">
    <citation type="journal article" date="2023" name="Arcadia Sci">
        <title>De novo assembly of a long-read Amblyomma americanum tick genome.</title>
        <authorList>
            <person name="Chou S."/>
            <person name="Poskanzer K.E."/>
            <person name="Rollins M."/>
            <person name="Thuy-Boun P.S."/>
        </authorList>
    </citation>
    <scope>NUCLEOTIDE SEQUENCE [LARGE SCALE GENOMIC DNA]</scope>
    <source>
        <strain evidence="6">F_SG_1</strain>
        <tissue evidence="6">Salivary glands</tissue>
    </source>
</reference>
<gene>
    <name evidence="6" type="ORF">V5799_005079</name>
</gene>
<name>A0AAQ4E0A1_AMBAM</name>
<protein>
    <submittedName>
        <fullName evidence="6">Uncharacterized protein</fullName>
    </submittedName>
</protein>
<accession>A0AAQ4E0A1</accession>
<feature type="transmembrane region" description="Helical" evidence="5">
    <location>
        <begin position="265"/>
        <end position="285"/>
    </location>
</feature>
<sequence length="449" mass="48955">MEVTNFIGETGKYQNVILVLAMYRGVMLAVNNLCASFMFPDVGHWCARLPYYANWSLEEWKDEAIPQKSSGEYHTCLRYAVSKHGINRSAGVFCNAWEYDHSEFWPSGTEKVSPGSNHYVGFVIVGRISDMYIEESPKWLLTVGKYARAEEAIRKIAKINGRPEMKEEEFAALKCYYREQRSSQEEISGSGLKVLCKSKKMILFTVTNVFFQLCTAIVRYELALDTQMLPVDPYTNFVIGGVVEVTSGIASYAILLYLPRKRSTICFLLLTTAAYVVHACVPKEYIAAETLTMLVGRLCIGNVININIIYLSEMFPTGARALAIGFAQTVFGVGAAVQPLIKHPFGNPTADAVFYAVTMLLATAAVLAWPETKDRPLPDFVANIEAAGSSQSSSRSLDSTGHIELASFQAPTHAIDVSSAVQRAGAVAAAVASPAGAGVVAAGQSETSL</sequence>
<comment type="caution">
    <text evidence="6">The sequence shown here is derived from an EMBL/GenBank/DDBJ whole genome shotgun (WGS) entry which is preliminary data.</text>
</comment>
<dbReference type="PANTHER" id="PTHR24064">
    <property type="entry name" value="SOLUTE CARRIER FAMILY 22 MEMBER"/>
    <property type="match status" value="1"/>
</dbReference>
<feature type="transmembrane region" description="Helical" evidence="5">
    <location>
        <begin position="201"/>
        <end position="222"/>
    </location>
</feature>
<evidence type="ECO:0000256" key="5">
    <source>
        <dbReference type="SAM" id="Phobius"/>
    </source>
</evidence>
<dbReference type="GO" id="GO:0022857">
    <property type="term" value="F:transmembrane transporter activity"/>
    <property type="evidence" value="ECO:0007669"/>
    <property type="project" value="InterPro"/>
</dbReference>
<evidence type="ECO:0000256" key="4">
    <source>
        <dbReference type="ARBA" id="ARBA00023136"/>
    </source>
</evidence>
<feature type="transmembrane region" description="Helical" evidence="5">
    <location>
        <begin position="291"/>
        <end position="310"/>
    </location>
</feature>
<dbReference type="SUPFAM" id="SSF103473">
    <property type="entry name" value="MFS general substrate transporter"/>
    <property type="match status" value="1"/>
</dbReference>
<dbReference type="Proteomes" id="UP001321473">
    <property type="component" value="Unassembled WGS sequence"/>
</dbReference>
<evidence type="ECO:0000256" key="2">
    <source>
        <dbReference type="ARBA" id="ARBA00022692"/>
    </source>
</evidence>
<keyword evidence="3 5" id="KW-1133">Transmembrane helix</keyword>
<keyword evidence="2 5" id="KW-0812">Transmembrane</keyword>
<dbReference type="Gene3D" id="1.20.1250.20">
    <property type="entry name" value="MFS general substrate transporter like domains"/>
    <property type="match status" value="1"/>
</dbReference>
<evidence type="ECO:0000313" key="6">
    <source>
        <dbReference type="EMBL" id="KAK8768141.1"/>
    </source>
</evidence>
<feature type="transmembrane region" description="Helical" evidence="5">
    <location>
        <begin position="353"/>
        <end position="370"/>
    </location>
</feature>
<dbReference type="InterPro" id="IPR036259">
    <property type="entry name" value="MFS_trans_sf"/>
</dbReference>
<dbReference type="Pfam" id="PF00083">
    <property type="entry name" value="Sugar_tr"/>
    <property type="match status" value="1"/>
</dbReference>
<keyword evidence="7" id="KW-1185">Reference proteome</keyword>
<organism evidence="6 7">
    <name type="scientific">Amblyomma americanum</name>
    <name type="common">Lone star tick</name>
    <dbReference type="NCBI Taxonomy" id="6943"/>
    <lineage>
        <taxon>Eukaryota</taxon>
        <taxon>Metazoa</taxon>
        <taxon>Ecdysozoa</taxon>
        <taxon>Arthropoda</taxon>
        <taxon>Chelicerata</taxon>
        <taxon>Arachnida</taxon>
        <taxon>Acari</taxon>
        <taxon>Parasitiformes</taxon>
        <taxon>Ixodida</taxon>
        <taxon>Ixodoidea</taxon>
        <taxon>Ixodidae</taxon>
        <taxon>Amblyomminae</taxon>
        <taxon>Amblyomma</taxon>
    </lineage>
</organism>
<proteinExistence type="predicted"/>
<feature type="transmembrane region" description="Helical" evidence="5">
    <location>
        <begin position="234"/>
        <end position="258"/>
    </location>
</feature>
<evidence type="ECO:0000313" key="7">
    <source>
        <dbReference type="Proteomes" id="UP001321473"/>
    </source>
</evidence>
<comment type="subcellular location">
    <subcellularLocation>
        <location evidence="1">Membrane</location>
        <topology evidence="1">Multi-pass membrane protein</topology>
    </subcellularLocation>
</comment>